<evidence type="ECO:0000313" key="1">
    <source>
        <dbReference type="EMBL" id="KAI6091734.1"/>
    </source>
</evidence>
<protein>
    <submittedName>
        <fullName evidence="1">Cytochrome P450</fullName>
    </submittedName>
</protein>
<dbReference type="Proteomes" id="UP001497680">
    <property type="component" value="Unassembled WGS sequence"/>
</dbReference>
<keyword evidence="2" id="KW-1185">Reference proteome</keyword>
<evidence type="ECO:0000313" key="2">
    <source>
        <dbReference type="Proteomes" id="UP001497680"/>
    </source>
</evidence>
<comment type="caution">
    <text evidence="1">The sequence shown here is derived from an EMBL/GenBank/DDBJ whole genome shotgun (WGS) entry which is preliminary data.</text>
</comment>
<gene>
    <name evidence="1" type="ORF">F4821DRAFT_172152</name>
</gene>
<name>A0ACC0DG51_9PEZI</name>
<reference evidence="1 2" key="1">
    <citation type="journal article" date="2022" name="New Phytol.">
        <title>Ecological generalism drives hyperdiversity of secondary metabolite gene clusters in xylarialean endophytes.</title>
        <authorList>
            <person name="Franco M.E.E."/>
            <person name="Wisecaver J.H."/>
            <person name="Arnold A.E."/>
            <person name="Ju Y.M."/>
            <person name="Slot J.C."/>
            <person name="Ahrendt S."/>
            <person name="Moore L.P."/>
            <person name="Eastman K.E."/>
            <person name="Scott K."/>
            <person name="Konkel Z."/>
            <person name="Mondo S.J."/>
            <person name="Kuo A."/>
            <person name="Hayes R.D."/>
            <person name="Haridas S."/>
            <person name="Andreopoulos B."/>
            <person name="Riley R."/>
            <person name="LaButti K."/>
            <person name="Pangilinan J."/>
            <person name="Lipzen A."/>
            <person name="Amirebrahimi M."/>
            <person name="Yan J."/>
            <person name="Adam C."/>
            <person name="Keymanesh K."/>
            <person name="Ng V."/>
            <person name="Louie K."/>
            <person name="Northen T."/>
            <person name="Drula E."/>
            <person name="Henrissat B."/>
            <person name="Hsieh H.M."/>
            <person name="Youens-Clark K."/>
            <person name="Lutzoni F."/>
            <person name="Miadlikowska J."/>
            <person name="Eastwood D.C."/>
            <person name="Hamelin R.C."/>
            <person name="Grigoriev I.V."/>
            <person name="U'Ren J.M."/>
        </authorList>
    </citation>
    <scope>NUCLEOTIDE SEQUENCE [LARGE SCALE GENOMIC DNA]</scope>
    <source>
        <strain evidence="1 2">ER1909</strain>
    </source>
</reference>
<sequence>MQLVNGFQNYEVAAIALSVALLGYVYSVLSSPLAKIPGPWYTNWTISVLKFKVIKGRRPQWVQTLHEKYGPVVRISPKEVSVAEPSATQQIYSIKNEFRKSPWYKDLIPGVDNIFSTIDVEYHRRHRRLLASEISESGLVQHRPAVESKVRMAIERMAEEMEERGVADVYRWSLYMATDVIGELSFGSSFRMLETKEENQYIRDLKSIGFAGGIRATFPFLMKVNHYIPLPVLSLGMQIRDRIRIYATESLKRHYKQVEEEGSDAKPTLLSKLYRASENEEDTLDFIEVREDAMSYIAAGSDTTTNTLTYLIWTVCKKPEIKAKLLEELKTLPSDFGEQDVRKLPYLELVIQETLRLYAAAPSGLPRIVPPGGATLSGQFIPSGYTVSAQAYSMHRNPDVYADPLKFDPERWVKPTKAMKDAFVPFGGGSRVCLGLHLARMELRLATARFFSRFPNAKPSQKEGFCDEDMVADMYFLMAPRKKRCLIDLY</sequence>
<accession>A0ACC0DG51</accession>
<proteinExistence type="predicted"/>
<organism evidence="1 2">
    <name type="scientific">Hypoxylon rubiginosum</name>
    <dbReference type="NCBI Taxonomy" id="110542"/>
    <lineage>
        <taxon>Eukaryota</taxon>
        <taxon>Fungi</taxon>
        <taxon>Dikarya</taxon>
        <taxon>Ascomycota</taxon>
        <taxon>Pezizomycotina</taxon>
        <taxon>Sordariomycetes</taxon>
        <taxon>Xylariomycetidae</taxon>
        <taxon>Xylariales</taxon>
        <taxon>Hypoxylaceae</taxon>
        <taxon>Hypoxylon</taxon>
    </lineage>
</organism>
<dbReference type="EMBL" id="MU394285">
    <property type="protein sequence ID" value="KAI6091734.1"/>
    <property type="molecule type" value="Genomic_DNA"/>
</dbReference>